<organism evidence="1 2">
    <name type="scientific">Trichonephila inaurata madagascariensis</name>
    <dbReference type="NCBI Taxonomy" id="2747483"/>
    <lineage>
        <taxon>Eukaryota</taxon>
        <taxon>Metazoa</taxon>
        <taxon>Ecdysozoa</taxon>
        <taxon>Arthropoda</taxon>
        <taxon>Chelicerata</taxon>
        <taxon>Arachnida</taxon>
        <taxon>Araneae</taxon>
        <taxon>Araneomorphae</taxon>
        <taxon>Entelegynae</taxon>
        <taxon>Araneoidea</taxon>
        <taxon>Nephilidae</taxon>
        <taxon>Trichonephila</taxon>
        <taxon>Trichonephila inaurata</taxon>
    </lineage>
</organism>
<proteinExistence type="predicted"/>
<reference evidence="1" key="1">
    <citation type="submission" date="2020-08" db="EMBL/GenBank/DDBJ databases">
        <title>Multicomponent nature underlies the extraordinary mechanical properties of spider dragline silk.</title>
        <authorList>
            <person name="Kono N."/>
            <person name="Nakamura H."/>
            <person name="Mori M."/>
            <person name="Yoshida Y."/>
            <person name="Ohtoshi R."/>
            <person name="Malay A.D."/>
            <person name="Moran D.A.P."/>
            <person name="Tomita M."/>
            <person name="Numata K."/>
            <person name="Arakawa K."/>
        </authorList>
    </citation>
    <scope>NUCLEOTIDE SEQUENCE</scope>
</reference>
<dbReference type="OrthoDB" id="8052806at2759"/>
<evidence type="ECO:0000313" key="1">
    <source>
        <dbReference type="EMBL" id="GFS57931.1"/>
    </source>
</evidence>
<dbReference type="Proteomes" id="UP000886998">
    <property type="component" value="Unassembled WGS sequence"/>
</dbReference>
<sequence length="172" mass="19923">MFLTTEIIKIHPSKKINISDLVIPQGIVLTDEGFNQPSEISCLIGSEHFFDIFGTKQIRVSNSNFRLIDSKFGYVVTGSYIDEPCYFKHCFLSKGWNNLDKTLRSFWETENISEEQPIISDELSYCEKHFEKTHFRKPCGRYSVSLPFKENIRENVNLGDSRSIASKRLDQL</sequence>
<keyword evidence="2" id="KW-1185">Reference proteome</keyword>
<dbReference type="AlphaFoldDB" id="A0A8X6MJ44"/>
<protein>
    <submittedName>
        <fullName evidence="1">DUF1758 domain-containing protein</fullName>
    </submittedName>
</protein>
<name>A0A8X6MJ44_9ARAC</name>
<dbReference type="EMBL" id="BMAV01027296">
    <property type="protein sequence ID" value="GFS57931.1"/>
    <property type="molecule type" value="Genomic_DNA"/>
</dbReference>
<gene>
    <name evidence="1" type="primary">AVEN_183602_1</name>
    <name evidence="1" type="ORF">TNIN_373901</name>
</gene>
<accession>A0A8X6MJ44</accession>
<comment type="caution">
    <text evidence="1">The sequence shown here is derived from an EMBL/GenBank/DDBJ whole genome shotgun (WGS) entry which is preliminary data.</text>
</comment>
<evidence type="ECO:0000313" key="2">
    <source>
        <dbReference type="Proteomes" id="UP000886998"/>
    </source>
</evidence>